<accession>A0ACD0P5Z7</accession>
<dbReference type="Proteomes" id="UP000245626">
    <property type="component" value="Unassembled WGS sequence"/>
</dbReference>
<evidence type="ECO:0000313" key="2">
    <source>
        <dbReference type="Proteomes" id="UP000245626"/>
    </source>
</evidence>
<gene>
    <name evidence="1" type="ORF">IE53DRAFT_170994</name>
</gene>
<proteinExistence type="predicted"/>
<name>A0ACD0P5Z7_9BASI</name>
<organism evidence="1 2">
    <name type="scientific">Violaceomyces palustris</name>
    <dbReference type="NCBI Taxonomy" id="1673888"/>
    <lineage>
        <taxon>Eukaryota</taxon>
        <taxon>Fungi</taxon>
        <taxon>Dikarya</taxon>
        <taxon>Basidiomycota</taxon>
        <taxon>Ustilaginomycotina</taxon>
        <taxon>Ustilaginomycetes</taxon>
        <taxon>Violaceomycetales</taxon>
        <taxon>Violaceomycetaceae</taxon>
        <taxon>Violaceomyces</taxon>
    </lineage>
</organism>
<reference evidence="1 2" key="1">
    <citation type="journal article" date="2018" name="Mol. Biol. Evol.">
        <title>Broad Genomic Sampling Reveals a Smut Pathogenic Ancestry of the Fungal Clade Ustilaginomycotina.</title>
        <authorList>
            <person name="Kijpornyongpan T."/>
            <person name="Mondo S.J."/>
            <person name="Barry K."/>
            <person name="Sandor L."/>
            <person name="Lee J."/>
            <person name="Lipzen A."/>
            <person name="Pangilinan J."/>
            <person name="LaButti K."/>
            <person name="Hainaut M."/>
            <person name="Henrissat B."/>
            <person name="Grigoriev I.V."/>
            <person name="Spatafora J.W."/>
            <person name="Aime M.C."/>
        </authorList>
    </citation>
    <scope>NUCLEOTIDE SEQUENCE [LARGE SCALE GENOMIC DNA]</scope>
    <source>
        <strain evidence="1 2">SA 807</strain>
    </source>
</reference>
<dbReference type="EMBL" id="KZ819726">
    <property type="protein sequence ID" value="PWN53422.1"/>
    <property type="molecule type" value="Genomic_DNA"/>
</dbReference>
<keyword evidence="2" id="KW-1185">Reference proteome</keyword>
<sequence length="649" mass="71975">MHSGRQQQGRKTNSLSSTALKLPSPPCFPLPANNNNNSVARLTLHNLSAALFLLLATILFYPTASIATPAPSTHQEIRAQPSKPSPPTDAHALRLAFLVQQPQQPPYQQHSTHLDDPDSTPLLVSHHIQKISSPRIHTYWLINATFRAGSLSIDRETLDLNQDPTSRLEKRFSVKSVAFHHPSLPRPALDEQDSIAELLGGTDQHQPTPTLASLKDDGLEAAFALVHRKPNPAHEGEVYNLALKPGAFSSVPLAQVVKASSLNTPYANVNGIVVEVLPSGHSFSVTARAADSATPPSVGDALALDKQAEWVAKTSIRKLGMWFFRRPGKLGKLRIWSRLKVFGSGRSVAHELTHSGSDMDLHIQVARRVMVFVGSEDGSYRALRPADQVYQPSLPQSLGAAGRVQTLTDPFVEFRSPFARLSSKPNCAQAMKALKEWRSRLSKMDAFGRLRPAFESASLARHGVSWKGGGGHPHPHPRYHSWRKWLRKAIHRVASFYQSKDKNTRSFLLVVSIVQVVALSVFMASVLRRVSIKLASLASASYHYASHRSASQQAKRRMEMEKEEKMNHLLVDQGLISTEEGCIRLPSWTDKGPTPLTIIVEEPEHEWESDQYDSSGGGYEYGHGSRESSGYEHERPPYDQGYDERRKDE</sequence>
<protein>
    <submittedName>
        <fullName evidence="1">Uncharacterized protein</fullName>
    </submittedName>
</protein>
<evidence type="ECO:0000313" key="1">
    <source>
        <dbReference type="EMBL" id="PWN53422.1"/>
    </source>
</evidence>